<keyword evidence="9" id="KW-1185">Reference proteome</keyword>
<feature type="domain" description="SSD" evidence="7">
    <location>
        <begin position="598"/>
        <end position="757"/>
    </location>
</feature>
<feature type="transmembrane region" description="Helical" evidence="6">
    <location>
        <begin position="356"/>
        <end position="380"/>
    </location>
</feature>
<dbReference type="AlphaFoldDB" id="A0A1N6ZL09"/>
<dbReference type="Proteomes" id="UP000185669">
    <property type="component" value="Unassembled WGS sequence"/>
</dbReference>
<keyword evidence="4 6" id="KW-1133">Transmembrane helix</keyword>
<accession>A0A1N6ZL09</accession>
<feature type="transmembrane region" description="Helical" evidence="6">
    <location>
        <begin position="733"/>
        <end position="758"/>
    </location>
</feature>
<feature type="transmembrane region" description="Helical" evidence="6">
    <location>
        <begin position="707"/>
        <end position="727"/>
    </location>
</feature>
<name>A0A1N6ZL09_9FIRM</name>
<dbReference type="RefSeq" id="WP_076545598.1">
    <property type="nucleotide sequence ID" value="NZ_FTNC01000018.1"/>
</dbReference>
<evidence type="ECO:0000256" key="5">
    <source>
        <dbReference type="ARBA" id="ARBA00023136"/>
    </source>
</evidence>
<dbReference type="PANTHER" id="PTHR33406">
    <property type="entry name" value="MEMBRANE PROTEIN MJ1562-RELATED"/>
    <property type="match status" value="1"/>
</dbReference>
<organism evidence="8 9">
    <name type="scientific">Halanaerobium kushneri</name>
    <dbReference type="NCBI Taxonomy" id="56779"/>
    <lineage>
        <taxon>Bacteria</taxon>
        <taxon>Bacillati</taxon>
        <taxon>Bacillota</taxon>
        <taxon>Clostridia</taxon>
        <taxon>Halanaerobiales</taxon>
        <taxon>Halanaerobiaceae</taxon>
        <taxon>Halanaerobium</taxon>
    </lineage>
</organism>
<evidence type="ECO:0000256" key="3">
    <source>
        <dbReference type="ARBA" id="ARBA00022692"/>
    </source>
</evidence>
<evidence type="ECO:0000256" key="1">
    <source>
        <dbReference type="ARBA" id="ARBA00004651"/>
    </source>
</evidence>
<dbReference type="EMBL" id="FTNC01000018">
    <property type="protein sequence ID" value="SIR27396.1"/>
    <property type="molecule type" value="Genomic_DNA"/>
</dbReference>
<dbReference type="GO" id="GO:0005886">
    <property type="term" value="C:plasma membrane"/>
    <property type="evidence" value="ECO:0007669"/>
    <property type="project" value="UniProtKB-SubCell"/>
</dbReference>
<dbReference type="Pfam" id="PF03176">
    <property type="entry name" value="MMPL"/>
    <property type="match status" value="2"/>
</dbReference>
<dbReference type="InterPro" id="IPR004869">
    <property type="entry name" value="MMPL_dom"/>
</dbReference>
<feature type="domain" description="SSD" evidence="7">
    <location>
        <begin position="247"/>
        <end position="379"/>
    </location>
</feature>
<evidence type="ECO:0000313" key="8">
    <source>
        <dbReference type="EMBL" id="SIR27396.1"/>
    </source>
</evidence>
<proteinExistence type="predicted"/>
<dbReference type="STRING" id="56779.SAMN05421834_11847"/>
<feature type="transmembrane region" description="Helical" evidence="6">
    <location>
        <begin position="17"/>
        <end position="35"/>
    </location>
</feature>
<dbReference type="Gene3D" id="1.20.1640.10">
    <property type="entry name" value="Multidrug efflux transporter AcrB transmembrane domain"/>
    <property type="match status" value="2"/>
</dbReference>
<evidence type="ECO:0000256" key="2">
    <source>
        <dbReference type="ARBA" id="ARBA00022475"/>
    </source>
</evidence>
<dbReference type="PROSITE" id="PS50156">
    <property type="entry name" value="SSD"/>
    <property type="match status" value="2"/>
</dbReference>
<feature type="transmembrane region" description="Helical" evidence="6">
    <location>
        <begin position="606"/>
        <end position="626"/>
    </location>
</feature>
<evidence type="ECO:0000256" key="4">
    <source>
        <dbReference type="ARBA" id="ARBA00022989"/>
    </source>
</evidence>
<sequence length="766" mass="84559">MIRNIIKKAAQAAVEHPWIIIIIFFLITTSAAFQLQNIQLDTAIKSLIPSHMPSRSRIEGIESIFGGTEMVMITVEADDVLAKSVLEKVKYISDSLEKIKEIDKVNSPFTLNDIEGKDNQLIIETAIRDIPSTEAEKSELKERLLSNELVIGNVVSKDFKAISIGAVLKEDVPDSVVLDKIDQVIADAKNKFSDQSSLMKAGLPIVRALNAKLIQHDMRLLMPVGLLIMLIFLFLAFKQLRGVFLPFLVVVMSIIFSLALLPILGWKFQLITIILPIIMIAVTNDYGIHIIAAYQELALDEEGEKTGPRNVELDKKISRDAVNNLGLPVIAAGITTMIGLLALISHIIIPARQLGVLAAAGIAFSIVASILFIPAVLSLLKVATPLKKSEEDQGILEKILRKTANLVIEFPKRIIIVTLIILIMISSGIFFLKIDTNPMSFYEKDSEIVKATELVNNKFGGANTISIVAEGDIMEPDIMQKISEFEEDIATYDTIGEVTAVSKIMRKMNRELHNGDINFDKIPDSRNALAQYFLLFSMSGDLDKLVDFNRQHALITARMPTNSTDEISRTVHYLREESKKESASIFTMVGGFGDLLSEMVDVVIRGQVLSLLISIILVAIVVMILFNSFTAGFYSILPLLTAVISLFGLMGYLSIELNMITAMLSSIMIGVGIDYTIHFLWRYRKERKSLEAKDAVLKTLLTSGRGIVFNALSVIVGFSVLLISGFLPVKFFSFLVTVSVGSCLIGSLLILPALVLIYKPAFLEVK</sequence>
<feature type="transmembrane region" description="Helical" evidence="6">
    <location>
        <begin position="220"/>
        <end position="237"/>
    </location>
</feature>
<comment type="subcellular location">
    <subcellularLocation>
        <location evidence="1">Cell membrane</location>
        <topology evidence="1">Multi-pass membrane protein</topology>
    </subcellularLocation>
</comment>
<keyword evidence="5 6" id="KW-0472">Membrane</keyword>
<feature type="transmembrane region" description="Helical" evidence="6">
    <location>
        <begin position="325"/>
        <end position="349"/>
    </location>
</feature>
<evidence type="ECO:0000313" key="9">
    <source>
        <dbReference type="Proteomes" id="UP000185669"/>
    </source>
</evidence>
<keyword evidence="2" id="KW-1003">Cell membrane</keyword>
<keyword evidence="3 6" id="KW-0812">Transmembrane</keyword>
<evidence type="ECO:0000259" key="7">
    <source>
        <dbReference type="PROSITE" id="PS50156"/>
    </source>
</evidence>
<gene>
    <name evidence="8" type="ORF">SAMN05421834_11847</name>
</gene>
<dbReference type="InterPro" id="IPR050545">
    <property type="entry name" value="Mycobact_MmpL"/>
</dbReference>
<feature type="transmembrane region" description="Helical" evidence="6">
    <location>
        <begin position="273"/>
        <end position="294"/>
    </location>
</feature>
<dbReference type="InterPro" id="IPR000731">
    <property type="entry name" value="SSD"/>
</dbReference>
<evidence type="ECO:0000256" key="6">
    <source>
        <dbReference type="SAM" id="Phobius"/>
    </source>
</evidence>
<feature type="transmembrane region" description="Helical" evidence="6">
    <location>
        <begin position="659"/>
        <end position="681"/>
    </location>
</feature>
<protein>
    <recommendedName>
        <fullName evidence="7">SSD domain-containing protein</fullName>
    </recommendedName>
</protein>
<dbReference type="SUPFAM" id="SSF82866">
    <property type="entry name" value="Multidrug efflux transporter AcrB transmembrane domain"/>
    <property type="match status" value="2"/>
</dbReference>
<feature type="transmembrane region" description="Helical" evidence="6">
    <location>
        <begin position="633"/>
        <end position="653"/>
    </location>
</feature>
<dbReference type="PANTHER" id="PTHR33406:SF13">
    <property type="entry name" value="MEMBRANE PROTEIN YDFJ"/>
    <property type="match status" value="1"/>
</dbReference>
<dbReference type="OrthoDB" id="9809027at2"/>
<feature type="transmembrane region" description="Helical" evidence="6">
    <location>
        <begin position="414"/>
        <end position="432"/>
    </location>
</feature>
<reference evidence="9" key="1">
    <citation type="submission" date="2017-01" db="EMBL/GenBank/DDBJ databases">
        <authorList>
            <person name="Varghese N."/>
            <person name="Submissions S."/>
        </authorList>
    </citation>
    <scope>NUCLEOTIDE SEQUENCE [LARGE SCALE GENOMIC DNA]</scope>
    <source>
        <strain evidence="9">ATCC 700103</strain>
    </source>
</reference>
<feature type="transmembrane region" description="Helical" evidence="6">
    <location>
        <begin position="243"/>
        <end position="266"/>
    </location>
</feature>